<feature type="coiled-coil region" evidence="4">
    <location>
        <begin position="431"/>
        <end position="472"/>
    </location>
</feature>
<dbReference type="GO" id="GO:0140664">
    <property type="term" value="F:ATP-dependent DNA damage sensor activity"/>
    <property type="evidence" value="ECO:0007669"/>
    <property type="project" value="InterPro"/>
</dbReference>
<dbReference type="SMART" id="SM00534">
    <property type="entry name" value="MUTSac"/>
    <property type="match status" value="1"/>
</dbReference>
<protein>
    <submittedName>
        <fullName evidence="7">Endonuclease MutS2</fullName>
    </submittedName>
</protein>
<comment type="caution">
    <text evidence="7">The sequence shown here is derived from an EMBL/GenBank/DDBJ whole genome shotgun (WGS) entry which is preliminary data.</text>
</comment>
<dbReference type="InterPro" id="IPR027417">
    <property type="entry name" value="P-loop_NTPase"/>
</dbReference>
<dbReference type="Pfam" id="PF01713">
    <property type="entry name" value="Smr"/>
    <property type="match status" value="1"/>
</dbReference>
<dbReference type="Proteomes" id="UP001174909">
    <property type="component" value="Unassembled WGS sequence"/>
</dbReference>
<dbReference type="GO" id="GO:0004519">
    <property type="term" value="F:endonuclease activity"/>
    <property type="evidence" value="ECO:0007669"/>
    <property type="project" value="UniProtKB-KW"/>
</dbReference>
<dbReference type="Gene3D" id="3.30.1370.110">
    <property type="match status" value="1"/>
</dbReference>
<dbReference type="InterPro" id="IPR036187">
    <property type="entry name" value="DNA_mismatch_repair_MutS_sf"/>
</dbReference>
<dbReference type="Gene3D" id="3.40.50.300">
    <property type="entry name" value="P-loop containing nucleotide triphosphate hydrolases"/>
    <property type="match status" value="1"/>
</dbReference>
<feature type="region of interest" description="Disordered" evidence="5">
    <location>
        <begin position="594"/>
        <end position="613"/>
    </location>
</feature>
<evidence type="ECO:0000256" key="3">
    <source>
        <dbReference type="ARBA" id="ARBA00023125"/>
    </source>
</evidence>
<keyword evidence="3" id="KW-0238">DNA-binding</keyword>
<dbReference type="InterPro" id="IPR000432">
    <property type="entry name" value="DNA_mismatch_repair_MutS_C"/>
</dbReference>
<dbReference type="InterPro" id="IPR045076">
    <property type="entry name" value="MutS"/>
</dbReference>
<dbReference type="Pfam" id="PF20297">
    <property type="entry name" value="MSSS"/>
    <property type="match status" value="1"/>
</dbReference>
<dbReference type="SUPFAM" id="SSF48334">
    <property type="entry name" value="DNA repair protein MutS, domain III"/>
    <property type="match status" value="1"/>
</dbReference>
<dbReference type="GO" id="GO:0030983">
    <property type="term" value="F:mismatched DNA binding"/>
    <property type="evidence" value="ECO:0007669"/>
    <property type="project" value="InterPro"/>
</dbReference>
<keyword evidence="7" id="KW-0540">Nuclease</keyword>
<accession>A0AA35SJ38</accession>
<dbReference type="InterPro" id="IPR046893">
    <property type="entry name" value="MSSS"/>
</dbReference>
<organism evidence="7 8">
    <name type="scientific">Geodia barretti</name>
    <name type="common">Barrett's horny sponge</name>
    <dbReference type="NCBI Taxonomy" id="519541"/>
    <lineage>
        <taxon>Eukaryota</taxon>
        <taxon>Metazoa</taxon>
        <taxon>Porifera</taxon>
        <taxon>Demospongiae</taxon>
        <taxon>Heteroscleromorpha</taxon>
        <taxon>Tetractinellida</taxon>
        <taxon>Astrophorina</taxon>
        <taxon>Geodiidae</taxon>
        <taxon>Geodia</taxon>
    </lineage>
</organism>
<keyword evidence="8" id="KW-1185">Reference proteome</keyword>
<keyword evidence="4" id="KW-0175">Coiled coil</keyword>
<evidence type="ECO:0000313" key="8">
    <source>
        <dbReference type="Proteomes" id="UP001174909"/>
    </source>
</evidence>
<dbReference type="GO" id="GO:0006298">
    <property type="term" value="P:mismatch repair"/>
    <property type="evidence" value="ECO:0007669"/>
    <property type="project" value="InterPro"/>
</dbReference>
<reference evidence="7" key="1">
    <citation type="submission" date="2023-03" db="EMBL/GenBank/DDBJ databases">
        <authorList>
            <person name="Steffen K."/>
            <person name="Cardenas P."/>
        </authorList>
    </citation>
    <scope>NUCLEOTIDE SEQUENCE</scope>
</reference>
<sequence length="706" mass="78588">MLSRNLGLRQWDERFRNMAVYGYFKGSERLPSPNESNIFIESYPDGWVWNIPLCGDLSSVGVVVDSQQGVHLAMMSAVMAAAYIDAARGDPSIRSPAADIYHELYHKEYSHFRELAALFYASNRTVESYFWESRRILGASDDEGARASFIRAVAGQSVRGEALQEPIISVRGDRFVVPVRADRRHRVSGIVHDASNTGATVFVEPFTTVELCNEWRELALEEEREVNRVLRDLSSLVGAVAGDIRSANRTTAMLDLALARARYSRRLDAVTPASAGSGQRLRLIRARHPLLDSDAAADRAHRARLVGARDNRTQHRRVAVLLDEIGTSTDPEEGSALAKAVISHLAHKGAATIVTTQHRTVAAFADGSGDMMNASFQLDPETLRPTYEMTIGAPGRSYAMAVAERLGIPSQILDEARSMIEPQHLLFEDWLNELQRERQQLQTNVEQTAVAKAEAESLRQELERQVDFLVSHRDDMIETARRSVIQRFREISRRLDGAEASLRWAVPTVAGGGPPPTLDRVERIRRDLASVEIPVPVPTQRPQPVSRPLAEGDTVFIRGMNLTGRIVEFHRQSDEVEVSIGRVRVNVDLHRLSRVDSEPEEEADADTPRVTTDLAPPLESAELDLRGVRAWMQVNLGRVFRAVPAATDCAKCTVIHGRGTGVLRNVVRDHLRYHRAVSDFGPEPREHGGDGATWGRILPDRQDGRL</sequence>
<keyword evidence="7" id="KW-0378">Hydrolase</keyword>
<feature type="region of interest" description="Disordered" evidence="5">
    <location>
        <begin position="680"/>
        <end position="706"/>
    </location>
</feature>
<dbReference type="InterPro" id="IPR036063">
    <property type="entry name" value="Smr_dom_sf"/>
</dbReference>
<keyword evidence="7" id="KW-0255">Endonuclease</keyword>
<keyword evidence="2" id="KW-0067">ATP-binding</keyword>
<dbReference type="Pfam" id="PF00488">
    <property type="entry name" value="MutS_V"/>
    <property type="match status" value="1"/>
</dbReference>
<evidence type="ECO:0000256" key="4">
    <source>
        <dbReference type="SAM" id="Coils"/>
    </source>
</evidence>
<dbReference type="EMBL" id="CASHTH010002475">
    <property type="protein sequence ID" value="CAI8030379.1"/>
    <property type="molecule type" value="Genomic_DNA"/>
</dbReference>
<evidence type="ECO:0000259" key="6">
    <source>
        <dbReference type="PROSITE" id="PS50828"/>
    </source>
</evidence>
<dbReference type="InterPro" id="IPR002625">
    <property type="entry name" value="Smr_dom"/>
</dbReference>
<dbReference type="InterPro" id="IPR036188">
    <property type="entry name" value="FAD/NAD-bd_sf"/>
</dbReference>
<evidence type="ECO:0000256" key="2">
    <source>
        <dbReference type="ARBA" id="ARBA00022840"/>
    </source>
</evidence>
<dbReference type="Gene3D" id="3.50.50.60">
    <property type="entry name" value="FAD/NAD(P)-binding domain"/>
    <property type="match status" value="2"/>
</dbReference>
<name>A0AA35SJ38_GEOBA</name>
<evidence type="ECO:0000256" key="1">
    <source>
        <dbReference type="ARBA" id="ARBA00022741"/>
    </source>
</evidence>
<evidence type="ECO:0000313" key="7">
    <source>
        <dbReference type="EMBL" id="CAI8030379.1"/>
    </source>
</evidence>
<dbReference type="GO" id="GO:0005524">
    <property type="term" value="F:ATP binding"/>
    <property type="evidence" value="ECO:0007669"/>
    <property type="project" value="UniProtKB-KW"/>
</dbReference>
<dbReference type="PANTHER" id="PTHR48466:SF2">
    <property type="entry name" value="OS10G0509000 PROTEIN"/>
    <property type="match status" value="1"/>
</dbReference>
<dbReference type="PANTHER" id="PTHR48466">
    <property type="entry name" value="OS10G0509000 PROTEIN-RELATED"/>
    <property type="match status" value="1"/>
</dbReference>
<evidence type="ECO:0000256" key="5">
    <source>
        <dbReference type="SAM" id="MobiDB-lite"/>
    </source>
</evidence>
<dbReference type="AlphaFoldDB" id="A0AA35SJ38"/>
<keyword evidence="1" id="KW-0547">Nucleotide-binding</keyword>
<dbReference type="PROSITE" id="PS50828">
    <property type="entry name" value="SMR"/>
    <property type="match status" value="1"/>
</dbReference>
<feature type="domain" description="Smr" evidence="6">
    <location>
        <begin position="651"/>
        <end position="698"/>
    </location>
</feature>
<proteinExistence type="predicted"/>
<dbReference type="SUPFAM" id="SSF52540">
    <property type="entry name" value="P-loop containing nucleoside triphosphate hydrolases"/>
    <property type="match status" value="1"/>
</dbReference>
<gene>
    <name evidence="7" type="ORF">GBAR_LOCUS17226</name>
</gene>